<comment type="caution">
    <text evidence="3">The sequence shown here is derived from an EMBL/GenBank/DDBJ whole genome shotgun (WGS) entry which is preliminary data.</text>
</comment>
<organism evidence="3 4">
    <name type="scientific">Penicillium alfredii</name>
    <dbReference type="NCBI Taxonomy" id="1506179"/>
    <lineage>
        <taxon>Eukaryota</taxon>
        <taxon>Fungi</taxon>
        <taxon>Dikarya</taxon>
        <taxon>Ascomycota</taxon>
        <taxon>Pezizomycotina</taxon>
        <taxon>Eurotiomycetes</taxon>
        <taxon>Eurotiomycetidae</taxon>
        <taxon>Eurotiales</taxon>
        <taxon>Aspergillaceae</taxon>
        <taxon>Penicillium</taxon>
    </lineage>
</organism>
<dbReference type="EMBL" id="JAPMSZ010000005">
    <property type="protein sequence ID" value="KAJ5101368.1"/>
    <property type="molecule type" value="Genomic_DNA"/>
</dbReference>
<keyword evidence="2" id="KW-0812">Transmembrane</keyword>
<evidence type="ECO:0000313" key="4">
    <source>
        <dbReference type="Proteomes" id="UP001141434"/>
    </source>
</evidence>
<reference evidence="3" key="2">
    <citation type="journal article" date="2023" name="IMA Fungus">
        <title>Comparative genomic study of the Penicillium genus elucidates a diverse pangenome and 15 lateral gene transfer events.</title>
        <authorList>
            <person name="Petersen C."/>
            <person name="Sorensen T."/>
            <person name="Nielsen M.R."/>
            <person name="Sondergaard T.E."/>
            <person name="Sorensen J.L."/>
            <person name="Fitzpatrick D.A."/>
            <person name="Frisvad J.C."/>
            <person name="Nielsen K.L."/>
        </authorList>
    </citation>
    <scope>NUCLEOTIDE SEQUENCE</scope>
    <source>
        <strain evidence="3">IBT 34128</strain>
    </source>
</reference>
<reference evidence="3" key="1">
    <citation type="submission" date="2022-11" db="EMBL/GenBank/DDBJ databases">
        <authorList>
            <person name="Petersen C."/>
        </authorList>
    </citation>
    <scope>NUCLEOTIDE SEQUENCE</scope>
    <source>
        <strain evidence="3">IBT 34128</strain>
    </source>
</reference>
<dbReference type="Proteomes" id="UP001141434">
    <property type="component" value="Unassembled WGS sequence"/>
</dbReference>
<keyword evidence="2" id="KW-0472">Membrane</keyword>
<evidence type="ECO:0000256" key="2">
    <source>
        <dbReference type="SAM" id="Phobius"/>
    </source>
</evidence>
<feature type="compositionally biased region" description="Low complexity" evidence="1">
    <location>
        <begin position="93"/>
        <end position="110"/>
    </location>
</feature>
<accession>A0A9W9KD26</accession>
<name>A0A9W9KD26_9EURO</name>
<evidence type="ECO:0000256" key="1">
    <source>
        <dbReference type="SAM" id="MobiDB-lite"/>
    </source>
</evidence>
<dbReference type="GeneID" id="81393340"/>
<dbReference type="RefSeq" id="XP_056512199.1">
    <property type="nucleotide sequence ID" value="XM_056654172.1"/>
</dbReference>
<evidence type="ECO:0000313" key="3">
    <source>
        <dbReference type="EMBL" id="KAJ5101368.1"/>
    </source>
</evidence>
<feature type="region of interest" description="Disordered" evidence="1">
    <location>
        <begin position="91"/>
        <end position="110"/>
    </location>
</feature>
<feature type="transmembrane region" description="Helical" evidence="2">
    <location>
        <begin position="124"/>
        <end position="141"/>
    </location>
</feature>
<dbReference type="AlphaFoldDB" id="A0A9W9KD26"/>
<dbReference type="OrthoDB" id="3520229at2759"/>
<keyword evidence="4" id="KW-1185">Reference proteome</keyword>
<sequence length="142" mass="14662">MSSNSSCATSKVYEIPTLDASCGALLKGNMSEVMDTCCKQATPTKYQDDCGIYCLAQGQDVNHLQKCLTSKSGNYRDVFCRGNLNATATAKPTGARATSDSTTGTSATSSPTNAAIINQPISKAGLGLIAMVFCSALMGVVA</sequence>
<gene>
    <name evidence="3" type="ORF">NUU61_003590</name>
</gene>
<protein>
    <submittedName>
        <fullName evidence="3">Uncharacterized protein</fullName>
    </submittedName>
</protein>
<keyword evidence="2" id="KW-1133">Transmembrane helix</keyword>
<proteinExistence type="predicted"/>